<name>S4TT05_9CAUD</name>
<organism evidence="1 2">
    <name type="scientific">Salmonella phage FSL SP-126</name>
    <dbReference type="NCBI Taxonomy" id="2928681"/>
    <lineage>
        <taxon>Viruses</taxon>
        <taxon>Duplodnaviria</taxon>
        <taxon>Heunggongvirae</taxon>
        <taxon>Uroviricota</taxon>
        <taxon>Caudoviricetes</taxon>
        <taxon>Drexlerviridae</taxon>
        <taxon>Tempevirinae</taxon>
        <taxon>Tlsvirus</taxon>
        <taxon>Tlsvirus SP126</taxon>
    </lineage>
</organism>
<keyword evidence="2" id="KW-1185">Reference proteome</keyword>
<dbReference type="Proteomes" id="UP000232892">
    <property type="component" value="Segment"/>
</dbReference>
<dbReference type="EMBL" id="KC139513">
    <property type="protein sequence ID" value="AGF87887.1"/>
    <property type="molecule type" value="Genomic_DNA"/>
</dbReference>
<proteinExistence type="predicted"/>
<dbReference type="OrthoDB" id="23912at10239"/>
<protein>
    <submittedName>
        <fullName evidence="1">Uncharacterized protein</fullName>
    </submittedName>
</protein>
<reference evidence="1 2" key="1">
    <citation type="journal article" date="2013" name="BMC Genomics">
        <title>Genomic characterization provides new insight into Salmonella phage diversity.</title>
        <authorList>
            <person name="Moreno Switt A.I."/>
            <person name="Orsi R.H."/>
            <person name="den Bakker H.C."/>
            <person name="Vongkamjan K."/>
            <person name="Altier C."/>
            <person name="Wiedmann M."/>
        </authorList>
    </citation>
    <scope>NUCLEOTIDE SEQUENCE [LARGE SCALE GENOMIC DNA]</scope>
</reference>
<evidence type="ECO:0000313" key="2">
    <source>
        <dbReference type="Proteomes" id="UP000232892"/>
    </source>
</evidence>
<sequence>MSKNTYRVIAIIRANGKRVVCYEGDHACLATDTYEELTKRRQTFYADFKVVLERLDPVIVMESD</sequence>
<evidence type="ECO:0000313" key="1">
    <source>
        <dbReference type="EMBL" id="AGF87887.1"/>
    </source>
</evidence>
<gene>
    <name evidence="1" type="ORF">SP126_00285</name>
</gene>
<accession>S4TT05</accession>